<evidence type="ECO:0000256" key="1">
    <source>
        <dbReference type="ARBA" id="ARBA00004123"/>
    </source>
</evidence>
<evidence type="ECO:0000256" key="7">
    <source>
        <dbReference type="ARBA" id="ARBA00023242"/>
    </source>
</evidence>
<comment type="subcellular location">
    <subcellularLocation>
        <location evidence="2">Cytoplasm</location>
    </subcellularLocation>
    <subcellularLocation>
        <location evidence="1">Nucleus</location>
    </subcellularLocation>
</comment>
<dbReference type="SMART" id="SM00360">
    <property type="entry name" value="RRM"/>
    <property type="match status" value="4"/>
</dbReference>
<evidence type="ECO:0000256" key="5">
    <source>
        <dbReference type="ARBA" id="ARBA00022737"/>
    </source>
</evidence>
<dbReference type="PROSITE" id="PS50102">
    <property type="entry name" value="RRM"/>
    <property type="match status" value="4"/>
</dbReference>
<evidence type="ECO:0000256" key="2">
    <source>
        <dbReference type="ARBA" id="ARBA00004496"/>
    </source>
</evidence>
<dbReference type="PANTHER" id="PTHR48025:SF1">
    <property type="entry name" value="RRM DOMAIN-CONTAINING PROTEIN"/>
    <property type="match status" value="1"/>
</dbReference>
<dbReference type="PANTHER" id="PTHR48025">
    <property type="entry name" value="OS02G0815200 PROTEIN"/>
    <property type="match status" value="1"/>
</dbReference>
<feature type="compositionally biased region" description="Pro residues" evidence="10">
    <location>
        <begin position="11"/>
        <end position="30"/>
    </location>
</feature>
<feature type="compositionally biased region" description="Polar residues" evidence="10">
    <location>
        <begin position="508"/>
        <end position="517"/>
    </location>
</feature>
<dbReference type="EMBL" id="AP019299">
    <property type="protein sequence ID" value="BBG98898.1"/>
    <property type="molecule type" value="Genomic_DNA"/>
</dbReference>
<accession>A0A4Y1R475</accession>
<evidence type="ECO:0000256" key="10">
    <source>
        <dbReference type="SAM" id="MobiDB-lite"/>
    </source>
</evidence>
<feature type="domain" description="RRM" evidence="11">
    <location>
        <begin position="306"/>
        <end position="383"/>
    </location>
</feature>
<dbReference type="InterPro" id="IPR050502">
    <property type="entry name" value="Euk_RNA-bind_prot"/>
</dbReference>
<reference evidence="12" key="1">
    <citation type="journal article" date="2019" name="Science">
        <title>Mutation of a bHLH transcription factor allowed almond domestication.</title>
        <authorList>
            <person name="Sanchez-Perez R."/>
            <person name="Pavan S."/>
            <person name="Mazzeo R."/>
            <person name="Moldovan C."/>
            <person name="Aiese Cigliano R."/>
            <person name="Del Cueto J."/>
            <person name="Ricciardi F."/>
            <person name="Lotti C."/>
            <person name="Ricciardi L."/>
            <person name="Dicenta F."/>
            <person name="Lopez-Marques R.L."/>
            <person name="Lindberg Moller B."/>
        </authorList>
    </citation>
    <scope>NUCLEOTIDE SEQUENCE</scope>
</reference>
<evidence type="ECO:0000256" key="4">
    <source>
        <dbReference type="ARBA" id="ARBA00022490"/>
    </source>
</evidence>
<feature type="region of interest" description="Disordered" evidence="10">
    <location>
        <begin position="488"/>
        <end position="546"/>
    </location>
</feature>
<name>A0A4Y1R475_PRUDU</name>
<dbReference type="InterPro" id="IPR012677">
    <property type="entry name" value="Nucleotide-bd_a/b_plait_sf"/>
</dbReference>
<evidence type="ECO:0000256" key="9">
    <source>
        <dbReference type="PROSITE-ProRule" id="PRU00176"/>
    </source>
</evidence>
<evidence type="ECO:0000259" key="11">
    <source>
        <dbReference type="PROSITE" id="PS50102"/>
    </source>
</evidence>
<feature type="domain" description="RRM" evidence="11">
    <location>
        <begin position="38"/>
        <end position="116"/>
    </location>
</feature>
<dbReference type="Gene3D" id="3.30.70.330">
    <property type="match status" value="4"/>
</dbReference>
<comment type="function">
    <text evidence="8">Binds the poly(A) tail of mRNA. Appears to be an important mediator of the multiple roles of the poly(A) tail in mRNA biogenesis, stability and translation.</text>
</comment>
<dbReference type="SUPFAM" id="SSF54928">
    <property type="entry name" value="RNA-binding domain, RBD"/>
    <property type="match status" value="3"/>
</dbReference>
<evidence type="ECO:0000313" key="12">
    <source>
        <dbReference type="EMBL" id="BBG98898.1"/>
    </source>
</evidence>
<dbReference type="AlphaFoldDB" id="A0A4Y1R475"/>
<dbReference type="FunFam" id="3.30.70.330:FF:000651">
    <property type="entry name" value="Poly(A) binding protein cytoplasmic 1 like"/>
    <property type="match status" value="2"/>
</dbReference>
<organism evidence="12">
    <name type="scientific">Prunus dulcis</name>
    <name type="common">Almond</name>
    <name type="synonym">Amygdalus dulcis</name>
    <dbReference type="NCBI Taxonomy" id="3755"/>
    <lineage>
        <taxon>Eukaryota</taxon>
        <taxon>Viridiplantae</taxon>
        <taxon>Streptophyta</taxon>
        <taxon>Embryophyta</taxon>
        <taxon>Tracheophyta</taxon>
        <taxon>Spermatophyta</taxon>
        <taxon>Magnoliopsida</taxon>
        <taxon>eudicotyledons</taxon>
        <taxon>Gunneridae</taxon>
        <taxon>Pentapetalae</taxon>
        <taxon>rosids</taxon>
        <taxon>fabids</taxon>
        <taxon>Rosales</taxon>
        <taxon>Rosaceae</taxon>
        <taxon>Amygdaloideae</taxon>
        <taxon>Amygdaleae</taxon>
        <taxon>Prunus</taxon>
    </lineage>
</organism>
<protein>
    <submittedName>
        <fullName evidence="12">Poly(A) binding protein 6</fullName>
    </submittedName>
</protein>
<dbReference type="GO" id="GO:0005737">
    <property type="term" value="C:cytoplasm"/>
    <property type="evidence" value="ECO:0007669"/>
    <property type="project" value="UniProtKB-SubCell"/>
</dbReference>
<keyword evidence="4" id="KW-0963">Cytoplasm</keyword>
<keyword evidence="5" id="KW-0677">Repeat</keyword>
<dbReference type="InterPro" id="IPR000504">
    <property type="entry name" value="RRM_dom"/>
</dbReference>
<proteinExistence type="inferred from homology"/>
<feature type="domain" description="RRM" evidence="11">
    <location>
        <begin position="211"/>
        <end position="278"/>
    </location>
</feature>
<evidence type="ECO:0000256" key="6">
    <source>
        <dbReference type="ARBA" id="ARBA00022884"/>
    </source>
</evidence>
<dbReference type="GO" id="GO:0005634">
    <property type="term" value="C:nucleus"/>
    <property type="evidence" value="ECO:0007669"/>
    <property type="project" value="UniProtKB-SubCell"/>
</dbReference>
<comment type="similarity">
    <text evidence="3">Belongs to the polyadenylate-binding protein type-1 family.</text>
</comment>
<sequence>MASEASDARTPMPPPPPPPPKPPLLRLPPPPVDPLQNVSLYVGDLDPQVTEEDLLGTFRFIGPIASVRLCLNAHSGESLRYAYVNFYSHSHASKAMACLNHTELKGKTMRIMWSQRDALPRKTGIANIFVKNLDTSVTSTQLQDMFGDFGTILSCKVAEENGKSKGFGFVQFDTEDSAMAAVSALNDTVIMGKNLYVSKFVKKSERLSEFTNLYVKNLDEDVTEDLLEEKFSLYGRVDSLAIMKDANGKSRGFGFVKFESQEEAKKATEAMNGALLGRAQKKAEREKLLNCKNEMLNSPIEKLRSSNLYVKNLAEYIDDKKLEKHFSAFGKIESVKVMCFDNGRSKGFGFVCFSTPEEAVKALNTLNGTIFEGRKLYVAVAQRKEDRCRDLQNYFYHQLPQRSFQPPNWTILPPLQYSVSPSPPMSPPLHQPVMYQTFGTNVDAQYPLVSQNFSWIPSRQAQWGSTRNENFQKNSTTYATCNVHAQDMNSVNHGGHEAGNRKKGYKQSGPTGSSRSAATGGRAENSKTTSRARHHPLSENLERGHAAQITRTSEMPLEMNNSVKEAQVLKVANGSRTSADHRPRQKDPYISSSNEGDALDNQCISKNLISSLRWMDAIPEHVLRCIRTSSDRLWIAQQ</sequence>
<dbReference type="Pfam" id="PF00076">
    <property type="entry name" value="RRM_1"/>
    <property type="match status" value="4"/>
</dbReference>
<dbReference type="InterPro" id="IPR035979">
    <property type="entry name" value="RBD_domain_sf"/>
</dbReference>
<evidence type="ECO:0000256" key="3">
    <source>
        <dbReference type="ARBA" id="ARBA00008557"/>
    </source>
</evidence>
<feature type="compositionally biased region" description="Basic and acidic residues" evidence="10">
    <location>
        <begin position="536"/>
        <end position="545"/>
    </location>
</feature>
<keyword evidence="7" id="KW-0539">Nucleus</keyword>
<keyword evidence="6 9" id="KW-0694">RNA-binding</keyword>
<gene>
    <name evidence="12" type="ORF">Prudu_008417</name>
</gene>
<feature type="domain" description="RRM" evidence="11">
    <location>
        <begin position="126"/>
        <end position="202"/>
    </location>
</feature>
<dbReference type="InterPro" id="IPR003954">
    <property type="entry name" value="RRM_euk-type"/>
</dbReference>
<feature type="region of interest" description="Disordered" evidence="10">
    <location>
        <begin position="1"/>
        <end position="30"/>
    </location>
</feature>
<evidence type="ECO:0000256" key="8">
    <source>
        <dbReference type="ARBA" id="ARBA00054110"/>
    </source>
</evidence>
<dbReference type="SMART" id="SM00361">
    <property type="entry name" value="RRM_1"/>
    <property type="match status" value="4"/>
</dbReference>
<feature type="compositionally biased region" description="Basic and acidic residues" evidence="10">
    <location>
        <begin position="578"/>
        <end position="587"/>
    </location>
</feature>
<dbReference type="GO" id="GO:0003729">
    <property type="term" value="F:mRNA binding"/>
    <property type="evidence" value="ECO:0007669"/>
    <property type="project" value="TreeGrafter"/>
</dbReference>
<feature type="region of interest" description="Disordered" evidence="10">
    <location>
        <begin position="573"/>
        <end position="597"/>
    </location>
</feature>